<feature type="domain" description="4Fe-4S ferredoxin-type" evidence="4">
    <location>
        <begin position="472"/>
        <end position="501"/>
    </location>
</feature>
<dbReference type="EMBL" id="QSSQ01000002">
    <property type="protein sequence ID" value="RGM07798.1"/>
    <property type="molecule type" value="Genomic_DNA"/>
</dbReference>
<dbReference type="InterPro" id="IPR014729">
    <property type="entry name" value="Rossmann-like_a/b/a_fold"/>
</dbReference>
<comment type="caution">
    <text evidence="5">The sequence shown here is derived from an EMBL/GenBank/DDBJ whole genome shotgun (WGS) entry which is preliminary data.</text>
</comment>
<evidence type="ECO:0000256" key="3">
    <source>
        <dbReference type="ARBA" id="ARBA00023014"/>
    </source>
</evidence>
<dbReference type="PANTHER" id="PTHR43196">
    <property type="entry name" value="SULFATE ADENYLYLTRANSFERASE SUBUNIT 2"/>
    <property type="match status" value="1"/>
</dbReference>
<dbReference type="InterPro" id="IPR050128">
    <property type="entry name" value="Sulfate_adenylyltrnsfr_sub2"/>
</dbReference>
<dbReference type="Pfam" id="PF01507">
    <property type="entry name" value="PAPS_reduct"/>
    <property type="match status" value="1"/>
</dbReference>
<protein>
    <submittedName>
        <fullName evidence="5">DUF4007 family protein</fullName>
    </submittedName>
</protein>
<dbReference type="Proteomes" id="UP000261257">
    <property type="component" value="Unassembled WGS sequence"/>
</dbReference>
<evidence type="ECO:0000256" key="2">
    <source>
        <dbReference type="ARBA" id="ARBA00023004"/>
    </source>
</evidence>
<dbReference type="GO" id="GO:0051536">
    <property type="term" value="F:iron-sulfur cluster binding"/>
    <property type="evidence" value="ECO:0007669"/>
    <property type="project" value="UniProtKB-KW"/>
</dbReference>
<sequence>MRVGDICVMFKVKWDIENNGVILSDYIEEKDALNAPRPVYVEELKMLELDKVFKLPIDNVPVCWEIDRKYYYCGEIIAETKKGNIYDDPEVILNEASKGKIIEPIDIKYLLQVNQNNLSVIENEAMDFIKQQYEEYQTGKKIAGFVVAFSGGKDSQVTLDLVSRVIPHEKFTVVFTNTGMELPCTLELMQITEQHYRKKFPEFKLEQAESNKAALDMWKEYGPPSRVNRWCCSVLKTALFGRKMKEILEVTSQPRLLVFEGVRNDESSKRAAYNRVGEGVKHVNLINCRPILKWNSTEVFLYMYRNNIQINPAYTMGLTRVGCGVCPFASDWSEYVIRKRYPKIAADFIGVVEDMAKNIGIISKEKIDEYIKTGNWKKNAGGKGLSQDASRMDIISKEPDFECIVQNPKVDWQKWFSTIGEYFLEKIGTDYCKGELKFNEEVIKFDVKYGENSIRFKAMGTTNRVMLISYLTKAFTKTAYCELCGVCEIECPTGALTIRDSVEIDKSRCVHCHNCFEINTKGCIIATRRLVYEGGKAVGGTATKTSGIDKYSTFGMRDEWVSAFFEQMDDWFDGYAKLGSKQITAMLNWLREAELIDRKEKKVTEFAKVLKPIYETYPLVAWQIIWINLSFNSSIANWYVNNVGAKIAYSKQELVEMLKDEYPALKEATLKNPVDALVNTFCNSPLGTENAEDENTICIGLLEKKGDQVKSVQKKGTSRISSAAVAYLLYKNAEENDMYELTVSDVYESGCMGVSNIFNLDSESFMNALRGLTNREILSADLLGGLENIHLASEFTAFEVLKRILKRM</sequence>
<evidence type="ECO:0000259" key="4">
    <source>
        <dbReference type="PROSITE" id="PS51379"/>
    </source>
</evidence>
<dbReference type="SUPFAM" id="SSF54862">
    <property type="entry name" value="4Fe-4S ferredoxins"/>
    <property type="match status" value="1"/>
</dbReference>
<accession>A0A3E4UEK4</accession>
<dbReference type="Gene3D" id="3.40.50.620">
    <property type="entry name" value="HUPs"/>
    <property type="match status" value="1"/>
</dbReference>
<dbReference type="GO" id="GO:0046872">
    <property type="term" value="F:metal ion binding"/>
    <property type="evidence" value="ECO:0007669"/>
    <property type="project" value="UniProtKB-KW"/>
</dbReference>
<dbReference type="AlphaFoldDB" id="A0A3E4UEK4"/>
<organism evidence="5 6">
    <name type="scientific">Hungatella hathewayi</name>
    <dbReference type="NCBI Taxonomy" id="154046"/>
    <lineage>
        <taxon>Bacteria</taxon>
        <taxon>Bacillati</taxon>
        <taxon>Bacillota</taxon>
        <taxon>Clostridia</taxon>
        <taxon>Lachnospirales</taxon>
        <taxon>Lachnospiraceae</taxon>
        <taxon>Hungatella</taxon>
    </lineage>
</organism>
<dbReference type="GO" id="GO:0003824">
    <property type="term" value="F:catalytic activity"/>
    <property type="evidence" value="ECO:0007669"/>
    <property type="project" value="InterPro"/>
</dbReference>
<name>A0A3E4UEK4_9FIRM</name>
<dbReference type="InterPro" id="IPR017900">
    <property type="entry name" value="4Fe4S_Fe_S_CS"/>
</dbReference>
<dbReference type="PROSITE" id="PS00198">
    <property type="entry name" value="4FE4S_FER_1"/>
    <property type="match status" value="1"/>
</dbReference>
<evidence type="ECO:0000256" key="1">
    <source>
        <dbReference type="ARBA" id="ARBA00022723"/>
    </source>
</evidence>
<evidence type="ECO:0000313" key="6">
    <source>
        <dbReference type="Proteomes" id="UP000261257"/>
    </source>
</evidence>
<keyword evidence="3" id="KW-0411">Iron-sulfur</keyword>
<dbReference type="PROSITE" id="PS51379">
    <property type="entry name" value="4FE4S_FER_2"/>
    <property type="match status" value="1"/>
</dbReference>
<dbReference type="Gene3D" id="3.30.70.20">
    <property type="match status" value="1"/>
</dbReference>
<dbReference type="InterPro" id="IPR017896">
    <property type="entry name" value="4Fe4S_Fe-S-bd"/>
</dbReference>
<dbReference type="PANTHER" id="PTHR43196:SF2">
    <property type="entry name" value="PHOSPHOADENOSINE PHOSPHOSULFATE REDUCTASE"/>
    <property type="match status" value="1"/>
</dbReference>
<gene>
    <name evidence="5" type="ORF">DXC39_04800</name>
</gene>
<dbReference type="SUPFAM" id="SSF52402">
    <property type="entry name" value="Adenine nucleotide alpha hydrolases-like"/>
    <property type="match status" value="1"/>
</dbReference>
<evidence type="ECO:0000313" key="5">
    <source>
        <dbReference type="EMBL" id="RGM07798.1"/>
    </source>
</evidence>
<keyword evidence="1" id="KW-0479">Metal-binding</keyword>
<reference evidence="5 6" key="1">
    <citation type="submission" date="2018-08" db="EMBL/GenBank/DDBJ databases">
        <title>A genome reference for cultivated species of the human gut microbiota.</title>
        <authorList>
            <person name="Zou Y."/>
            <person name="Xue W."/>
            <person name="Luo G."/>
        </authorList>
    </citation>
    <scope>NUCLEOTIDE SEQUENCE [LARGE SCALE GENOMIC DNA]</scope>
    <source>
        <strain evidence="5 6">TF05-11AC</strain>
    </source>
</reference>
<proteinExistence type="predicted"/>
<dbReference type="InterPro" id="IPR002500">
    <property type="entry name" value="PAPS_reduct_dom"/>
</dbReference>
<keyword evidence="2" id="KW-0408">Iron</keyword>